<feature type="transmembrane region" description="Helical" evidence="2">
    <location>
        <begin position="137"/>
        <end position="161"/>
    </location>
</feature>
<dbReference type="RefSeq" id="WP_253761178.1">
    <property type="nucleotide sequence ID" value="NZ_JAMZDZ010000001.1"/>
</dbReference>
<gene>
    <name evidence="4" type="ORF">ACFOZ4_29050</name>
</gene>
<name>A0ABV8LUD6_9ACTN</name>
<comment type="caution">
    <text evidence="4">The sequence shown here is derived from an EMBL/GenBank/DDBJ whole genome shotgun (WGS) entry which is preliminary data.</text>
</comment>
<feature type="transmembrane region" description="Helical" evidence="2">
    <location>
        <begin position="173"/>
        <end position="197"/>
    </location>
</feature>
<dbReference type="Proteomes" id="UP001595816">
    <property type="component" value="Unassembled WGS sequence"/>
</dbReference>
<sequence length="412" mass="43574">MTGPDLAVLALLWSVGLVRLVRRRPSAHHRVMTFSLLAISLAATAHEPVIAYAVDSATGVADLAALVRTLSGVAAVASVWVFASAVTGPAQPRPYWRPRLYLVTATVMAGLTLLFLVSTRPPGPGTFTDDRAGQLSVALYATLSYVAYAAGAGRGAALFWTQARRSGRTLLRTGLFVLCAAASLFLGFVAFRLLCLAGELAGQRTPGWLGAAGQGELMLGFLLVAVGCGLPGIAVAGDYIADYAALNRLHHLWHTLQRAVPGFVLGRTPSRLGDHVNPFNVRMRLYRRVIEIRDAQWSLGAPVDDDPTTEAALLLMALAVAGKSAAKGTSNARVRRTWSRTGADPGDAVDREVTHLLLVAEYFASAFPPLLVPAGRLAPLEDEDGEQPLQLEPGILGEPGVRRTGLHDGAAG</sequence>
<organism evidence="4 5">
    <name type="scientific">Hamadaea flava</name>
    <dbReference type="NCBI Taxonomy" id="1742688"/>
    <lineage>
        <taxon>Bacteria</taxon>
        <taxon>Bacillati</taxon>
        <taxon>Actinomycetota</taxon>
        <taxon>Actinomycetes</taxon>
        <taxon>Micromonosporales</taxon>
        <taxon>Micromonosporaceae</taxon>
        <taxon>Hamadaea</taxon>
    </lineage>
</organism>
<feature type="transmembrane region" description="Helical" evidence="2">
    <location>
        <begin position="66"/>
        <end position="88"/>
    </location>
</feature>
<evidence type="ECO:0000313" key="5">
    <source>
        <dbReference type="Proteomes" id="UP001595816"/>
    </source>
</evidence>
<feature type="transmembrane region" description="Helical" evidence="2">
    <location>
        <begin position="217"/>
        <end position="241"/>
    </location>
</feature>
<protein>
    <submittedName>
        <fullName evidence="4">MAB_1171c family putative transporter</fullName>
    </submittedName>
</protein>
<keyword evidence="2" id="KW-0472">Membrane</keyword>
<evidence type="ECO:0000259" key="3">
    <source>
        <dbReference type="Pfam" id="PF20182"/>
    </source>
</evidence>
<feature type="transmembrane region" description="Helical" evidence="2">
    <location>
        <begin position="34"/>
        <end position="54"/>
    </location>
</feature>
<accession>A0ABV8LUD6</accession>
<keyword evidence="2" id="KW-1133">Transmembrane helix</keyword>
<dbReference type="InterPro" id="IPR046675">
    <property type="entry name" value="DUF6545"/>
</dbReference>
<feature type="domain" description="DUF6545" evidence="3">
    <location>
        <begin position="242"/>
        <end position="365"/>
    </location>
</feature>
<keyword evidence="2" id="KW-0812">Transmembrane</keyword>
<evidence type="ECO:0000256" key="2">
    <source>
        <dbReference type="SAM" id="Phobius"/>
    </source>
</evidence>
<keyword evidence="5" id="KW-1185">Reference proteome</keyword>
<dbReference type="NCBIfam" id="NF042915">
    <property type="entry name" value="MAB_1171c_fam"/>
    <property type="match status" value="1"/>
</dbReference>
<evidence type="ECO:0000256" key="1">
    <source>
        <dbReference type="SAM" id="MobiDB-lite"/>
    </source>
</evidence>
<feature type="region of interest" description="Disordered" evidence="1">
    <location>
        <begin position="387"/>
        <end position="412"/>
    </location>
</feature>
<dbReference type="EMBL" id="JBHSAY010000015">
    <property type="protein sequence ID" value="MFC4134677.1"/>
    <property type="molecule type" value="Genomic_DNA"/>
</dbReference>
<reference evidence="5" key="1">
    <citation type="journal article" date="2019" name="Int. J. Syst. Evol. Microbiol.">
        <title>The Global Catalogue of Microorganisms (GCM) 10K type strain sequencing project: providing services to taxonomists for standard genome sequencing and annotation.</title>
        <authorList>
            <consortium name="The Broad Institute Genomics Platform"/>
            <consortium name="The Broad Institute Genome Sequencing Center for Infectious Disease"/>
            <person name="Wu L."/>
            <person name="Ma J."/>
        </authorList>
    </citation>
    <scope>NUCLEOTIDE SEQUENCE [LARGE SCALE GENOMIC DNA]</scope>
    <source>
        <strain evidence="5">CGMCC 4.7289</strain>
    </source>
</reference>
<proteinExistence type="predicted"/>
<feature type="transmembrane region" description="Helical" evidence="2">
    <location>
        <begin position="100"/>
        <end position="117"/>
    </location>
</feature>
<dbReference type="InterPro" id="IPR050039">
    <property type="entry name" value="MAB_1171c-like"/>
</dbReference>
<dbReference type="Pfam" id="PF20182">
    <property type="entry name" value="DUF6545"/>
    <property type="match status" value="1"/>
</dbReference>
<feature type="transmembrane region" description="Helical" evidence="2">
    <location>
        <begin position="6"/>
        <end position="22"/>
    </location>
</feature>
<evidence type="ECO:0000313" key="4">
    <source>
        <dbReference type="EMBL" id="MFC4134677.1"/>
    </source>
</evidence>